<sequence length="174" mass="19370">MSEAYTSGGFEPIVPALQPMFKVWCEVEAAEPVGDSGEGFRKIVPIGRGAIESDKCPALDGAQLMPGGSDYFRTDQYGKTRLDARYYFKLKSGHNMYFQSSGLRLVPESYNDPEAKAAILAGKDVEPSRYYFRLKLILETDCPDTQLQDIVNKIIIASAIRRPKAVIYQAYVVT</sequence>
<dbReference type="Gene3D" id="2.40.160.20">
    <property type="match status" value="1"/>
</dbReference>
<dbReference type="InterPro" id="IPR020915">
    <property type="entry name" value="UPF0311"/>
</dbReference>
<dbReference type="STRING" id="1882483.A0A317XZH1"/>
<protein>
    <submittedName>
        <fullName evidence="1">Uncharacterized protein</fullName>
    </submittedName>
</protein>
<gene>
    <name evidence="1" type="ORF">BCV70DRAFT_197565</name>
</gene>
<accession>A0A317XZH1</accession>
<proteinExistence type="predicted"/>
<dbReference type="EMBL" id="KZ819188">
    <property type="protein sequence ID" value="PWZ03350.1"/>
    <property type="molecule type" value="Genomic_DNA"/>
</dbReference>
<dbReference type="AlphaFoldDB" id="A0A317XZH1"/>
<reference evidence="1 2" key="1">
    <citation type="journal article" date="2018" name="Mol. Biol. Evol.">
        <title>Broad Genomic Sampling Reveals a Smut Pathogenic Ancestry of the Fungal Clade Ustilaginomycotina.</title>
        <authorList>
            <person name="Kijpornyongpan T."/>
            <person name="Mondo S.J."/>
            <person name="Barry K."/>
            <person name="Sandor L."/>
            <person name="Lee J."/>
            <person name="Lipzen A."/>
            <person name="Pangilinan J."/>
            <person name="LaButti K."/>
            <person name="Hainaut M."/>
            <person name="Henrissat B."/>
            <person name="Grigoriev I.V."/>
            <person name="Spatafora J.W."/>
            <person name="Aime M.C."/>
        </authorList>
    </citation>
    <scope>NUCLEOTIDE SEQUENCE [LARGE SCALE GENOMIC DNA]</scope>
    <source>
        <strain evidence="1 2">MCA 3645</strain>
    </source>
</reference>
<evidence type="ECO:0000313" key="2">
    <source>
        <dbReference type="Proteomes" id="UP000246740"/>
    </source>
</evidence>
<organism evidence="1 2">
    <name type="scientific">Testicularia cyperi</name>
    <dbReference type="NCBI Taxonomy" id="1882483"/>
    <lineage>
        <taxon>Eukaryota</taxon>
        <taxon>Fungi</taxon>
        <taxon>Dikarya</taxon>
        <taxon>Basidiomycota</taxon>
        <taxon>Ustilaginomycotina</taxon>
        <taxon>Ustilaginomycetes</taxon>
        <taxon>Ustilaginales</taxon>
        <taxon>Anthracoideaceae</taxon>
        <taxon>Testicularia</taxon>
    </lineage>
</organism>
<dbReference type="Pfam" id="PF11578">
    <property type="entry name" value="DUF3237"/>
    <property type="match status" value="1"/>
</dbReference>
<dbReference type="PANTHER" id="PTHR37315:SF1">
    <property type="entry name" value="UPF0311 PROTEIN BLR7842"/>
    <property type="match status" value="1"/>
</dbReference>
<keyword evidence="2" id="KW-1185">Reference proteome</keyword>
<dbReference type="InParanoid" id="A0A317XZH1"/>
<dbReference type="Proteomes" id="UP000246740">
    <property type="component" value="Unassembled WGS sequence"/>
</dbReference>
<dbReference type="PANTHER" id="PTHR37315">
    <property type="entry name" value="UPF0311 PROTEIN BLR7842"/>
    <property type="match status" value="1"/>
</dbReference>
<evidence type="ECO:0000313" key="1">
    <source>
        <dbReference type="EMBL" id="PWZ03350.1"/>
    </source>
</evidence>
<name>A0A317XZH1_9BASI</name>
<dbReference type="OrthoDB" id="2544694at2759"/>